<name>A0A367V6H3_9PROT</name>
<gene>
    <name evidence="2" type="ORF">TH6_17780</name>
</gene>
<protein>
    <submittedName>
        <fullName evidence="2">Uncharacterized protein</fullName>
    </submittedName>
</protein>
<keyword evidence="1" id="KW-0472">Membrane</keyword>
<feature type="transmembrane region" description="Helical" evidence="1">
    <location>
        <begin position="101"/>
        <end position="120"/>
    </location>
</feature>
<evidence type="ECO:0000313" key="3">
    <source>
        <dbReference type="Proteomes" id="UP000253061"/>
    </source>
</evidence>
<feature type="transmembrane region" description="Helical" evidence="1">
    <location>
        <begin position="38"/>
        <end position="61"/>
    </location>
</feature>
<feature type="transmembrane region" description="Helical" evidence="1">
    <location>
        <begin position="12"/>
        <end position="32"/>
    </location>
</feature>
<comment type="caution">
    <text evidence="2">The sequence shown here is derived from an EMBL/GenBank/DDBJ whole genome shotgun (WGS) entry which is preliminary data.</text>
</comment>
<evidence type="ECO:0000256" key="1">
    <source>
        <dbReference type="SAM" id="Phobius"/>
    </source>
</evidence>
<proteinExistence type="predicted"/>
<organism evidence="2 3">
    <name type="scientific">Thalassospira profundimaris</name>
    <dbReference type="NCBI Taxonomy" id="502049"/>
    <lineage>
        <taxon>Bacteria</taxon>
        <taxon>Pseudomonadati</taxon>
        <taxon>Pseudomonadota</taxon>
        <taxon>Alphaproteobacteria</taxon>
        <taxon>Rhodospirillales</taxon>
        <taxon>Thalassospiraceae</taxon>
        <taxon>Thalassospira</taxon>
    </lineage>
</organism>
<dbReference type="AlphaFoldDB" id="A0A367V6H3"/>
<dbReference type="RefSeq" id="WP_147250482.1">
    <property type="nucleotide sequence ID" value="NZ_JPWB01000009.1"/>
</dbReference>
<keyword evidence="1" id="KW-1133">Transmembrane helix</keyword>
<feature type="transmembrane region" description="Helical" evidence="1">
    <location>
        <begin position="73"/>
        <end position="95"/>
    </location>
</feature>
<accession>A0A367V6H3</accession>
<dbReference type="Proteomes" id="UP000253061">
    <property type="component" value="Unassembled WGS sequence"/>
</dbReference>
<keyword evidence="1" id="KW-0812">Transmembrane</keyword>
<reference evidence="2 3" key="1">
    <citation type="submission" date="2014-07" db="EMBL/GenBank/DDBJ databases">
        <title>Draft genome sequence of Thalassospira profundimaris R8-17.</title>
        <authorList>
            <person name="Lai Q."/>
            <person name="Shao Z."/>
        </authorList>
    </citation>
    <scope>NUCLEOTIDE SEQUENCE [LARGE SCALE GENOMIC DNA]</scope>
    <source>
        <strain evidence="2 3">R8-17</strain>
    </source>
</reference>
<sequence length="134" mass="14054">MSAPSTVNFLKTVLIVDALTCLGFGILLTTGAEFLAGWLGLPVSLLFYAGLILFPCAALMIITGRQKLPNAGLVSLIIVGNFVWAVASIGILVLPSIAPTMIGYAFVIAQAIAVCGLAVFEYRLLGHARRFATA</sequence>
<dbReference type="EMBL" id="JPWB01000009">
    <property type="protein sequence ID" value="RCK19860.1"/>
    <property type="molecule type" value="Genomic_DNA"/>
</dbReference>
<evidence type="ECO:0000313" key="2">
    <source>
        <dbReference type="EMBL" id="RCK19860.1"/>
    </source>
</evidence>